<dbReference type="AlphaFoldDB" id="A0AAJ0U2F9"/>
<dbReference type="NCBIfam" id="TIGR02799">
    <property type="entry name" value="thio_ybgC"/>
    <property type="match status" value="1"/>
</dbReference>
<dbReference type="SUPFAM" id="SSF54637">
    <property type="entry name" value="Thioesterase/thiol ester dehydrase-isomerase"/>
    <property type="match status" value="1"/>
</dbReference>
<dbReference type="InterPro" id="IPR014166">
    <property type="entry name" value="Tol-Pal_acyl-CoA_thioesterase"/>
</dbReference>
<comment type="caution">
    <text evidence="3">The sequence shown here is derived from an EMBL/GenBank/DDBJ whole genome shotgun (WGS) entry which is preliminary data.</text>
</comment>
<evidence type="ECO:0000313" key="3">
    <source>
        <dbReference type="EMBL" id="MBK1704055.1"/>
    </source>
</evidence>
<sequence>MAVKDSAFEWLVRVYYEDTDAGGLVYHARYLHFMERARTEWLRALGFEQQQLRDERGILFAVRKMTLDFVRPARFDQLLRVTAMPTARGRASIEFAQQVLDAGDGAVCCRATVNVACIDAARLRPTRIPGALGAVLEPADAVVVDGGVAHGR</sequence>
<dbReference type="PANTHER" id="PTHR31793:SF37">
    <property type="entry name" value="ACYL-COA THIOESTER HYDROLASE YBGC"/>
    <property type="match status" value="1"/>
</dbReference>
<keyword evidence="2" id="KW-0378">Hydrolase</keyword>
<protein>
    <submittedName>
        <fullName evidence="3">Tol-pal system-associated acyl-CoA thioesterase</fullName>
    </submittedName>
</protein>
<dbReference type="PIRSF" id="PIRSF003230">
    <property type="entry name" value="YbgC"/>
    <property type="match status" value="1"/>
</dbReference>
<reference evidence="3" key="1">
    <citation type="submission" date="2017-08" db="EMBL/GenBank/DDBJ databases">
        <authorList>
            <person name="Imhoff J.F."/>
            <person name="Rahn T."/>
            <person name="Kuenzel S."/>
            <person name="Neulinger S.C."/>
        </authorList>
    </citation>
    <scope>NUCLEOTIDE SEQUENCE</scope>
    <source>
        <strain evidence="3">DSM 11080</strain>
    </source>
</reference>
<organism evidence="3 4">
    <name type="scientific">Halochromatium glycolicum</name>
    <dbReference type="NCBI Taxonomy" id="85075"/>
    <lineage>
        <taxon>Bacteria</taxon>
        <taxon>Pseudomonadati</taxon>
        <taxon>Pseudomonadota</taxon>
        <taxon>Gammaproteobacteria</taxon>
        <taxon>Chromatiales</taxon>
        <taxon>Chromatiaceae</taxon>
        <taxon>Halochromatium</taxon>
    </lineage>
</organism>
<dbReference type="CDD" id="cd00586">
    <property type="entry name" value="4HBT"/>
    <property type="match status" value="1"/>
</dbReference>
<dbReference type="Pfam" id="PF13279">
    <property type="entry name" value="4HBT_2"/>
    <property type="match status" value="1"/>
</dbReference>
<reference evidence="3" key="2">
    <citation type="journal article" date="2020" name="Microorganisms">
        <title>Osmotic Adaptation and Compatible Solute Biosynthesis of Phototrophic Bacteria as Revealed from Genome Analyses.</title>
        <authorList>
            <person name="Imhoff J.F."/>
            <person name="Rahn T."/>
            <person name="Kunzel S."/>
            <person name="Keller A."/>
            <person name="Neulinger S.C."/>
        </authorList>
    </citation>
    <scope>NUCLEOTIDE SEQUENCE</scope>
    <source>
        <strain evidence="3">DSM 11080</strain>
    </source>
</reference>
<comment type="similarity">
    <text evidence="1">Belongs to the 4-hydroxybenzoyl-CoA thioesterase family.</text>
</comment>
<dbReference type="GO" id="GO:0047617">
    <property type="term" value="F:fatty acyl-CoA hydrolase activity"/>
    <property type="evidence" value="ECO:0007669"/>
    <property type="project" value="TreeGrafter"/>
</dbReference>
<evidence type="ECO:0000313" key="4">
    <source>
        <dbReference type="Proteomes" id="UP001296776"/>
    </source>
</evidence>
<evidence type="ECO:0000256" key="2">
    <source>
        <dbReference type="ARBA" id="ARBA00022801"/>
    </source>
</evidence>
<accession>A0AAJ0U2F9</accession>
<name>A0AAJ0U2F9_9GAMM</name>
<dbReference type="InterPro" id="IPR006684">
    <property type="entry name" value="YbgC/YbaW"/>
</dbReference>
<keyword evidence="4" id="KW-1185">Reference proteome</keyword>
<dbReference type="InterPro" id="IPR050563">
    <property type="entry name" value="4-hydroxybenzoyl-CoA_TE"/>
</dbReference>
<dbReference type="PANTHER" id="PTHR31793">
    <property type="entry name" value="4-HYDROXYBENZOYL-COA THIOESTERASE FAMILY MEMBER"/>
    <property type="match status" value="1"/>
</dbReference>
<dbReference type="RefSeq" id="WP_200345235.1">
    <property type="nucleotide sequence ID" value="NZ_NRSJ01000007.1"/>
</dbReference>
<dbReference type="FunFam" id="3.10.129.10:FF:000004">
    <property type="entry name" value="Tol-pal system-associated acyl-CoA thioesterase"/>
    <property type="match status" value="1"/>
</dbReference>
<dbReference type="EMBL" id="NRSJ01000007">
    <property type="protein sequence ID" value="MBK1704055.1"/>
    <property type="molecule type" value="Genomic_DNA"/>
</dbReference>
<dbReference type="InterPro" id="IPR029069">
    <property type="entry name" value="HotDog_dom_sf"/>
</dbReference>
<dbReference type="NCBIfam" id="TIGR00051">
    <property type="entry name" value="YbgC/FadM family acyl-CoA thioesterase"/>
    <property type="match status" value="1"/>
</dbReference>
<dbReference type="Gene3D" id="3.10.129.10">
    <property type="entry name" value="Hotdog Thioesterase"/>
    <property type="match status" value="1"/>
</dbReference>
<evidence type="ECO:0000256" key="1">
    <source>
        <dbReference type="ARBA" id="ARBA00005953"/>
    </source>
</evidence>
<dbReference type="Proteomes" id="UP001296776">
    <property type="component" value="Unassembled WGS sequence"/>
</dbReference>
<proteinExistence type="inferred from homology"/>
<gene>
    <name evidence="3" type="primary">ybgC</name>
    <name evidence="3" type="ORF">CKO40_05710</name>
</gene>